<comment type="caution">
    <text evidence="1">The sequence shown here is derived from an EMBL/GenBank/DDBJ whole genome shotgun (WGS) entry which is preliminary data.</text>
</comment>
<evidence type="ECO:0000313" key="1">
    <source>
        <dbReference type="EMBL" id="PSR76463.1"/>
    </source>
</evidence>
<accession>A0A2R6NTM3</accession>
<dbReference type="AlphaFoldDB" id="A0A2R6NTM3"/>
<sequence>MDQIVMGVLDMTRRFASRRLLLNPTILSPLGKRFDFGEENWAPDYFSFCGEIEMGTP</sequence>
<proteinExistence type="predicted"/>
<reference evidence="1 2" key="1">
    <citation type="submission" date="2018-02" db="EMBL/GenBank/DDBJ databases">
        <title>Genome sequence of the basidiomycete white-rot fungus Phlebia centrifuga.</title>
        <authorList>
            <person name="Granchi Z."/>
            <person name="Peng M."/>
            <person name="de Vries R.P."/>
            <person name="Hilden K."/>
            <person name="Makela M.R."/>
            <person name="Grigoriev I."/>
            <person name="Riley R."/>
        </authorList>
    </citation>
    <scope>NUCLEOTIDE SEQUENCE [LARGE SCALE GENOMIC DNA]</scope>
    <source>
        <strain evidence="1 2">FBCC195</strain>
    </source>
</reference>
<protein>
    <submittedName>
        <fullName evidence="1">Uncharacterized protein</fullName>
    </submittedName>
</protein>
<gene>
    <name evidence="1" type="ORF">PHLCEN_2v8438</name>
</gene>
<dbReference type="EMBL" id="MLYV02000843">
    <property type="protein sequence ID" value="PSR76463.1"/>
    <property type="molecule type" value="Genomic_DNA"/>
</dbReference>
<organism evidence="1 2">
    <name type="scientific">Hermanssonia centrifuga</name>
    <dbReference type="NCBI Taxonomy" id="98765"/>
    <lineage>
        <taxon>Eukaryota</taxon>
        <taxon>Fungi</taxon>
        <taxon>Dikarya</taxon>
        <taxon>Basidiomycota</taxon>
        <taxon>Agaricomycotina</taxon>
        <taxon>Agaricomycetes</taxon>
        <taxon>Polyporales</taxon>
        <taxon>Meruliaceae</taxon>
        <taxon>Hermanssonia</taxon>
    </lineage>
</organism>
<dbReference type="Proteomes" id="UP000186601">
    <property type="component" value="Unassembled WGS sequence"/>
</dbReference>
<keyword evidence="2" id="KW-1185">Reference proteome</keyword>
<evidence type="ECO:0000313" key="2">
    <source>
        <dbReference type="Proteomes" id="UP000186601"/>
    </source>
</evidence>
<name>A0A2R6NTM3_9APHY</name>